<organism evidence="1 2">
    <name type="scientific">Actinocorallia longicatena</name>
    <dbReference type="NCBI Taxonomy" id="111803"/>
    <lineage>
        <taxon>Bacteria</taxon>
        <taxon>Bacillati</taxon>
        <taxon>Actinomycetota</taxon>
        <taxon>Actinomycetes</taxon>
        <taxon>Streptosporangiales</taxon>
        <taxon>Thermomonosporaceae</taxon>
        <taxon>Actinocorallia</taxon>
    </lineage>
</organism>
<evidence type="ECO:0000313" key="2">
    <source>
        <dbReference type="Proteomes" id="UP001501237"/>
    </source>
</evidence>
<comment type="caution">
    <text evidence="1">The sequence shown here is derived from an EMBL/GenBank/DDBJ whole genome shotgun (WGS) entry which is preliminary data.</text>
</comment>
<dbReference type="Proteomes" id="UP001501237">
    <property type="component" value="Unassembled WGS sequence"/>
</dbReference>
<dbReference type="EMBL" id="BAAAUV010000013">
    <property type="protein sequence ID" value="GAA3223155.1"/>
    <property type="molecule type" value="Genomic_DNA"/>
</dbReference>
<dbReference type="RefSeq" id="WP_344832498.1">
    <property type="nucleotide sequence ID" value="NZ_BAAAUV010000013.1"/>
</dbReference>
<sequence>MNIVERARADLKLVGECWPALQELLDPQAWAPRQPSFLTAEQRAELDYQARIEQWERIDVAPGAHRDAARAEFIDLTAAIRAEAYEVADTIAWALIRPPWLPHTRPRQSIDHHLEFAHRHFGQVTDLLVSEWVVARARDMAAQCGRALALAYDGQTLKTVCPWCKGGLAGTPSLRVRILPHGDIAVICESDIPCEPPSRKTGTWWKGRPAWAFQDWTWLAKELHRDDDRKRKTG</sequence>
<reference evidence="2" key="1">
    <citation type="journal article" date="2019" name="Int. J. Syst. Evol. Microbiol.">
        <title>The Global Catalogue of Microorganisms (GCM) 10K type strain sequencing project: providing services to taxonomists for standard genome sequencing and annotation.</title>
        <authorList>
            <consortium name="The Broad Institute Genomics Platform"/>
            <consortium name="The Broad Institute Genome Sequencing Center for Infectious Disease"/>
            <person name="Wu L."/>
            <person name="Ma J."/>
        </authorList>
    </citation>
    <scope>NUCLEOTIDE SEQUENCE [LARGE SCALE GENOMIC DNA]</scope>
    <source>
        <strain evidence="2">JCM 9377</strain>
    </source>
</reference>
<accession>A0ABP6QF60</accession>
<protein>
    <submittedName>
        <fullName evidence="1">Uncharacterized protein</fullName>
    </submittedName>
</protein>
<name>A0ABP6QF60_9ACTN</name>
<evidence type="ECO:0000313" key="1">
    <source>
        <dbReference type="EMBL" id="GAA3223155.1"/>
    </source>
</evidence>
<keyword evidence="2" id="KW-1185">Reference proteome</keyword>
<gene>
    <name evidence="1" type="ORF">GCM10010468_49450</name>
</gene>
<proteinExistence type="predicted"/>